<proteinExistence type="predicted"/>
<evidence type="ECO:0000313" key="1">
    <source>
        <dbReference type="EMBL" id="TQL85682.1"/>
    </source>
</evidence>
<evidence type="ECO:0000313" key="2">
    <source>
        <dbReference type="Proteomes" id="UP000317209"/>
    </source>
</evidence>
<protein>
    <recommendedName>
        <fullName evidence="3">Protein ImuA</fullName>
    </recommendedName>
</protein>
<sequence length="272" mass="28725">MGIGLEAVTALSPTGDSRAGEVLRLRREISRMQRRRSDDALLPLDPAFASLLPEEGLLTGTAYTVSPSPSLVLALLSAASRKGHWSAVVGMPTLGVEAAAAFGIDLTRLILVPEPADRWLAATSALAEVVPLIVVHPGSRARDADVSRLSARLRDRGCTLLVTESSAGEWPQSEGSIRIDGPHWHGLGAGWGLLSDCTVTVTARTRRAPQPSRVQVRLPGSRGLVEALGSELQGVAQAQRGPELTALPSLPPEASPRNTVLDRELSLWAEAG</sequence>
<dbReference type="AlphaFoldDB" id="A0A543BLI4"/>
<gene>
    <name evidence="1" type="ORF">FB560_1313</name>
</gene>
<dbReference type="EMBL" id="VFOX01000001">
    <property type="protein sequence ID" value="TQL85682.1"/>
    <property type="molecule type" value="Genomic_DNA"/>
</dbReference>
<dbReference type="RefSeq" id="WP_141871613.1">
    <property type="nucleotide sequence ID" value="NZ_VFOX01000001.1"/>
</dbReference>
<comment type="caution">
    <text evidence="1">The sequence shown here is derived from an EMBL/GenBank/DDBJ whole genome shotgun (WGS) entry which is preliminary data.</text>
</comment>
<keyword evidence="2" id="KW-1185">Reference proteome</keyword>
<reference evidence="1 2" key="1">
    <citation type="submission" date="2019-06" db="EMBL/GenBank/DDBJ databases">
        <title>Sequencing the genomes of 1000 actinobacteria strains.</title>
        <authorList>
            <person name="Klenk H.-P."/>
        </authorList>
    </citation>
    <scope>NUCLEOTIDE SEQUENCE [LARGE SCALE GENOMIC DNA]</scope>
    <source>
        <strain evidence="1 2">DSM 20169</strain>
    </source>
</reference>
<evidence type="ECO:0008006" key="3">
    <source>
        <dbReference type="Google" id="ProtNLM"/>
    </source>
</evidence>
<organism evidence="1 2">
    <name type="scientific">Microbacterium saperdae</name>
    <dbReference type="NCBI Taxonomy" id="69368"/>
    <lineage>
        <taxon>Bacteria</taxon>
        <taxon>Bacillati</taxon>
        <taxon>Actinomycetota</taxon>
        <taxon>Actinomycetes</taxon>
        <taxon>Micrococcales</taxon>
        <taxon>Microbacteriaceae</taxon>
        <taxon>Microbacterium</taxon>
    </lineage>
</organism>
<dbReference type="Proteomes" id="UP000317209">
    <property type="component" value="Unassembled WGS sequence"/>
</dbReference>
<accession>A0A543BLI4</accession>
<dbReference type="OrthoDB" id="3873597at2"/>
<name>A0A543BLI4_9MICO</name>